<accession>A0AA88AJ65</accession>
<dbReference type="Proteomes" id="UP001187192">
    <property type="component" value="Unassembled WGS sequence"/>
</dbReference>
<protein>
    <submittedName>
        <fullName evidence="1">Uncharacterized protein</fullName>
    </submittedName>
</protein>
<gene>
    <name evidence="1" type="ORF">TIFTF001_022412</name>
</gene>
<name>A0AA88AJ65_FICCA</name>
<dbReference type="EMBL" id="BTGU01000045">
    <property type="protein sequence ID" value="GMN53270.1"/>
    <property type="molecule type" value="Genomic_DNA"/>
</dbReference>
<comment type="caution">
    <text evidence="1">The sequence shown here is derived from an EMBL/GenBank/DDBJ whole genome shotgun (WGS) entry which is preliminary data.</text>
</comment>
<organism evidence="1 2">
    <name type="scientific">Ficus carica</name>
    <name type="common">Common fig</name>
    <dbReference type="NCBI Taxonomy" id="3494"/>
    <lineage>
        <taxon>Eukaryota</taxon>
        <taxon>Viridiplantae</taxon>
        <taxon>Streptophyta</taxon>
        <taxon>Embryophyta</taxon>
        <taxon>Tracheophyta</taxon>
        <taxon>Spermatophyta</taxon>
        <taxon>Magnoliopsida</taxon>
        <taxon>eudicotyledons</taxon>
        <taxon>Gunneridae</taxon>
        <taxon>Pentapetalae</taxon>
        <taxon>rosids</taxon>
        <taxon>fabids</taxon>
        <taxon>Rosales</taxon>
        <taxon>Moraceae</taxon>
        <taxon>Ficeae</taxon>
        <taxon>Ficus</taxon>
    </lineage>
</organism>
<evidence type="ECO:0000313" key="1">
    <source>
        <dbReference type="EMBL" id="GMN53270.1"/>
    </source>
</evidence>
<proteinExistence type="predicted"/>
<sequence length="79" mass="8429">MTPGTESGLEIGGQVWDRGRGWVLRLGSRSGLGSGSRLGFEMGSRSRSGLGTGVGVRYRAGFRLWNPLVCLCLSKVICI</sequence>
<dbReference type="AlphaFoldDB" id="A0AA88AJ65"/>
<reference evidence="1" key="1">
    <citation type="submission" date="2023-07" db="EMBL/GenBank/DDBJ databases">
        <title>draft genome sequence of fig (Ficus carica).</title>
        <authorList>
            <person name="Takahashi T."/>
            <person name="Nishimura K."/>
        </authorList>
    </citation>
    <scope>NUCLEOTIDE SEQUENCE</scope>
</reference>
<keyword evidence="2" id="KW-1185">Reference proteome</keyword>
<evidence type="ECO:0000313" key="2">
    <source>
        <dbReference type="Proteomes" id="UP001187192"/>
    </source>
</evidence>